<proteinExistence type="predicted"/>
<sequence length="725" mass="79398">MRNNLTFSLLMTAIMGMSINAQNLVKNPSFEDGPALCAPNNPGSFYIGQGYADFWTSINPADQASYPLNTARIYQNTPTCTYSQFSPGISANHGNRSISIFQSNTPILGISDSRAIGSFTTGTLGSGVYKICLAALGGIYLNEPNGRNTLQVYLVRQGTSFEKLISEFNIPKNTGSTPWGNYGNSFKIIGDEAGIYDRVVLRLKSPSNISGNYSELVYIDNVIIGPVQSTPSPCDGTYDLAAFDNNTDIGAEPYDPGSNWQVWQSNDIWNRATDANSVTGNLVAENVDNASGHNNLVRFRVRNIGVSASNESRVRLYWTIGTTGGEPWPVAWNGSTTVNLQTSLDQNNNPVYNNFTSGGQITKPYPTPNVTPPSQSSHIGNGINITQDTTYDQGGFIIPPLQPGEEYIVNTLWTPSAFNLNLLTNHPQICFLARVVDTNDPMYDERTSSASFSFSDNVRSNNNIVTRNSTFVNLTGGGVFYRGSGTIFFSNSTSEDGLFDFRIRDLSQTDVSFSQLGDVILTLDKTLFDKWVQSGSSAEGLEISDWEKHELRVTDINNAKLKNILLQAGEYRGITVSFVLTQPTNLIRNFQFIANQNRTENPDEEYGTACNFSVAVNDHEEDKGDGFYGDSGDAAAASVFGPDMKLSPNPSSDTSTLDFVLNQNTALTVEILDTFGKKVKTVTSSEKFVKGKNSIEMNISDLTIGVYRVLIYNSSERKMINLIKQ</sequence>
<dbReference type="RefSeq" id="WP_262989725.1">
    <property type="nucleotide sequence ID" value="NZ_JAOTEN010000001.1"/>
</dbReference>
<keyword evidence="5" id="KW-1185">Reference proteome</keyword>
<dbReference type="InterPro" id="IPR026444">
    <property type="entry name" value="Secre_tail"/>
</dbReference>
<feature type="signal peptide" evidence="2">
    <location>
        <begin position="1"/>
        <end position="23"/>
    </location>
</feature>
<evidence type="ECO:0000313" key="4">
    <source>
        <dbReference type="EMBL" id="MCU7613886.1"/>
    </source>
</evidence>
<dbReference type="Proteomes" id="UP001208114">
    <property type="component" value="Unassembled WGS sequence"/>
</dbReference>
<dbReference type="EMBL" id="JAOTEN010000001">
    <property type="protein sequence ID" value="MCU7613886.1"/>
    <property type="molecule type" value="Genomic_DNA"/>
</dbReference>
<feature type="domain" description="Secretion system C-terminal sorting" evidence="3">
    <location>
        <begin position="648"/>
        <end position="718"/>
    </location>
</feature>
<gene>
    <name evidence="4" type="ORF">N0B16_05500</name>
</gene>
<evidence type="ECO:0000313" key="5">
    <source>
        <dbReference type="Proteomes" id="UP001208114"/>
    </source>
</evidence>
<name>A0ABT2VV59_9FLAO</name>
<dbReference type="Pfam" id="PF18962">
    <property type="entry name" value="Por_Secre_tail"/>
    <property type="match status" value="1"/>
</dbReference>
<accession>A0ABT2VV59</accession>
<evidence type="ECO:0000256" key="2">
    <source>
        <dbReference type="SAM" id="SignalP"/>
    </source>
</evidence>
<evidence type="ECO:0000259" key="3">
    <source>
        <dbReference type="Pfam" id="PF18962"/>
    </source>
</evidence>
<evidence type="ECO:0000256" key="1">
    <source>
        <dbReference type="ARBA" id="ARBA00022729"/>
    </source>
</evidence>
<dbReference type="NCBIfam" id="TIGR04183">
    <property type="entry name" value="Por_Secre_tail"/>
    <property type="match status" value="1"/>
</dbReference>
<feature type="chain" id="PRO_5045878536" evidence="2">
    <location>
        <begin position="24"/>
        <end position="725"/>
    </location>
</feature>
<comment type="caution">
    <text evidence="4">The sequence shown here is derived from an EMBL/GenBank/DDBJ whole genome shotgun (WGS) entry which is preliminary data.</text>
</comment>
<keyword evidence="1 2" id="KW-0732">Signal</keyword>
<protein>
    <submittedName>
        <fullName evidence="4">T9SS type A sorting domain-containing protein</fullName>
    </submittedName>
</protein>
<organism evidence="4 5">
    <name type="scientific">Chryseobacterium gilvum</name>
    <dbReference type="NCBI Taxonomy" id="2976534"/>
    <lineage>
        <taxon>Bacteria</taxon>
        <taxon>Pseudomonadati</taxon>
        <taxon>Bacteroidota</taxon>
        <taxon>Flavobacteriia</taxon>
        <taxon>Flavobacteriales</taxon>
        <taxon>Weeksellaceae</taxon>
        <taxon>Chryseobacterium group</taxon>
        <taxon>Chryseobacterium</taxon>
    </lineage>
</organism>
<reference evidence="5" key="1">
    <citation type="submission" date="2023-07" db="EMBL/GenBank/DDBJ databases">
        <title>Chryseobacterium sp. GMJ5 Genome sequencing and assembly.</title>
        <authorList>
            <person name="Jung Y."/>
        </authorList>
    </citation>
    <scope>NUCLEOTIDE SEQUENCE [LARGE SCALE GENOMIC DNA]</scope>
    <source>
        <strain evidence="5">GMJ5</strain>
    </source>
</reference>